<dbReference type="EMBL" id="CP108169">
    <property type="protein sequence ID" value="WTQ72729.1"/>
    <property type="molecule type" value="Genomic_DNA"/>
</dbReference>
<evidence type="ECO:0000313" key="1">
    <source>
        <dbReference type="EMBL" id="WTQ72729.1"/>
    </source>
</evidence>
<sequence length="263" mass="27948">MTDDEELYASDLLGRRLLRVTAEGGTPARPSRLRLHVEEVGAVLLRAAGPGLSLSADPGAGAGAGDGGGMGADAVPVTGAQECAPVRRFVGQPIRSVREVRHRDGRVDRACGLAFRFADGGFRVLVLDGELVLAHDRLPGAVEEHLHEDVTLAQVVRTCLASPSQWDAWTTDGQYLYLRYRHGEGSVDQHPSEDTDTWDVGDGSRLLTLWDDGTDGGEIALPDFLTAAGLRLAPDAEVSVLTSWRYRSGRAWAAPGEGASGAT</sequence>
<name>A0AAU1LNG3_9ACTN</name>
<accession>A0AAU1LNG3</accession>
<organism evidence="1">
    <name type="scientific">Streptomyces sp. NBC_00148</name>
    <dbReference type="NCBI Taxonomy" id="2903626"/>
    <lineage>
        <taxon>Bacteria</taxon>
        <taxon>Bacillati</taxon>
        <taxon>Actinomycetota</taxon>
        <taxon>Actinomycetes</taxon>
        <taxon>Kitasatosporales</taxon>
        <taxon>Streptomycetaceae</taxon>
        <taxon>Streptomyces</taxon>
    </lineage>
</organism>
<proteinExistence type="predicted"/>
<dbReference type="AlphaFoldDB" id="A0AAU1LNG3"/>
<gene>
    <name evidence="1" type="ORF">OG222_06395</name>
</gene>
<reference evidence="1" key="1">
    <citation type="submission" date="2022-10" db="EMBL/GenBank/DDBJ databases">
        <title>The complete genomes of actinobacterial strains from the NBC collection.</title>
        <authorList>
            <person name="Joergensen T.S."/>
            <person name="Alvarez Arevalo M."/>
            <person name="Sterndorff E.B."/>
            <person name="Faurdal D."/>
            <person name="Vuksanovic O."/>
            <person name="Mourched A.-S."/>
            <person name="Charusanti P."/>
            <person name="Shaw S."/>
            <person name="Blin K."/>
            <person name="Weber T."/>
        </authorList>
    </citation>
    <scope>NUCLEOTIDE SEQUENCE</scope>
    <source>
        <strain evidence="1">NBC_00148</strain>
    </source>
</reference>
<protein>
    <submittedName>
        <fullName evidence="1">Uncharacterized protein</fullName>
    </submittedName>
</protein>